<evidence type="ECO:0000313" key="3">
    <source>
        <dbReference type="EMBL" id="GHH75254.1"/>
    </source>
</evidence>
<protein>
    <recommendedName>
        <fullName evidence="2">FMN-binding domain-containing protein</fullName>
    </recommendedName>
</protein>
<comment type="caution">
    <text evidence="3">The sequence shown here is derived from an EMBL/GenBank/DDBJ whole genome shotgun (WGS) entry which is preliminary data.</text>
</comment>
<dbReference type="InterPro" id="IPR007329">
    <property type="entry name" value="FMN-bd"/>
</dbReference>
<gene>
    <name evidence="3" type="ORF">GCM10018793_18140</name>
</gene>
<dbReference type="GO" id="GO:0016020">
    <property type="term" value="C:membrane"/>
    <property type="evidence" value="ECO:0007669"/>
    <property type="project" value="InterPro"/>
</dbReference>
<dbReference type="Pfam" id="PF04205">
    <property type="entry name" value="FMN_bind"/>
    <property type="match status" value="1"/>
</dbReference>
<proteinExistence type="predicted"/>
<accession>A0A919G0A5</accession>
<keyword evidence="4" id="KW-1185">Reference proteome</keyword>
<feature type="domain" description="FMN-binding" evidence="2">
    <location>
        <begin position="67"/>
        <end position="144"/>
    </location>
</feature>
<evidence type="ECO:0000256" key="1">
    <source>
        <dbReference type="SAM" id="MobiDB-lite"/>
    </source>
</evidence>
<evidence type="ECO:0000313" key="4">
    <source>
        <dbReference type="Proteomes" id="UP000603708"/>
    </source>
</evidence>
<organism evidence="3 4">
    <name type="scientific">Streptomyces sulfonofaciens</name>
    <dbReference type="NCBI Taxonomy" id="68272"/>
    <lineage>
        <taxon>Bacteria</taxon>
        <taxon>Bacillati</taxon>
        <taxon>Actinomycetota</taxon>
        <taxon>Actinomycetes</taxon>
        <taxon>Kitasatosporales</taxon>
        <taxon>Streptomycetaceae</taxon>
        <taxon>Streptomyces</taxon>
    </lineage>
</organism>
<reference evidence="3" key="1">
    <citation type="journal article" date="2014" name="Int. J. Syst. Evol. Microbiol.">
        <title>Complete genome sequence of Corynebacterium casei LMG S-19264T (=DSM 44701T), isolated from a smear-ripened cheese.</title>
        <authorList>
            <consortium name="US DOE Joint Genome Institute (JGI-PGF)"/>
            <person name="Walter F."/>
            <person name="Albersmeier A."/>
            <person name="Kalinowski J."/>
            <person name="Ruckert C."/>
        </authorList>
    </citation>
    <scope>NUCLEOTIDE SEQUENCE</scope>
    <source>
        <strain evidence="3">JCM 5069</strain>
    </source>
</reference>
<feature type="region of interest" description="Disordered" evidence="1">
    <location>
        <begin position="25"/>
        <end position="69"/>
    </location>
</feature>
<dbReference type="EMBL" id="BNCD01000004">
    <property type="protein sequence ID" value="GHH75254.1"/>
    <property type="molecule type" value="Genomic_DNA"/>
</dbReference>
<feature type="compositionally biased region" description="Low complexity" evidence="1">
    <location>
        <begin position="54"/>
        <end position="66"/>
    </location>
</feature>
<dbReference type="AlphaFoldDB" id="A0A919G0A5"/>
<dbReference type="GO" id="GO:0010181">
    <property type="term" value="F:FMN binding"/>
    <property type="evidence" value="ECO:0007669"/>
    <property type="project" value="InterPro"/>
</dbReference>
<sequence length="149" mass="14970">MRRAVLATVTTLAGVVVLLSLKPHQSTPAVGAPAPSSPRDAGPSSGSSRASHHAVAGTSTGTVSSTPYGPVQVAVTMAKGRITGIKVLQSPTGAARSRQIAAMAVPRLTREALAAQDAGIDAVSGASYTSQGYIQSLQSALDRAGDRSH</sequence>
<evidence type="ECO:0000259" key="2">
    <source>
        <dbReference type="SMART" id="SM00900"/>
    </source>
</evidence>
<dbReference type="Proteomes" id="UP000603708">
    <property type="component" value="Unassembled WGS sequence"/>
</dbReference>
<dbReference type="Gene3D" id="3.90.1010.20">
    <property type="match status" value="1"/>
</dbReference>
<dbReference type="SMART" id="SM00900">
    <property type="entry name" value="FMN_bind"/>
    <property type="match status" value="1"/>
</dbReference>
<reference evidence="3" key="2">
    <citation type="submission" date="2020-09" db="EMBL/GenBank/DDBJ databases">
        <authorList>
            <person name="Sun Q."/>
            <person name="Ohkuma M."/>
        </authorList>
    </citation>
    <scope>NUCLEOTIDE SEQUENCE</scope>
    <source>
        <strain evidence="3">JCM 5069</strain>
    </source>
</reference>
<name>A0A919G0A5_9ACTN</name>